<sequence length="323" mass="35032" precursor="true">MSTFLFPTHVAGLAVVLLTLASGARADDWSVAESPGTLAFSLGGVAVVEYVYADETISRPYFTRLRSPAGVQVTRSHPPVAGEDRMDHPDFHPGVWMAFGDINGADFWRLDATVKHDRFIQPAESEEGVLSFATEERYLDADGALVCQSLTRHTLRRTPLGIVVTYDTTFFGDKAFTFGDQEEMGLGVRLATPLRVEAGGPNPAPTGTGEIAADGGRRGSAQIWGTPTQWLDYRGRLEGEPAGVAIFCHSGNFRASRMHARDYGFVCANPFGIAAFKARPASRVTVRPGESLRLRYAVVGHSGTTPTDGQLDQAYQEYVSSER</sequence>
<dbReference type="OrthoDB" id="242279at2"/>
<dbReference type="InterPro" id="IPR029475">
    <property type="entry name" value="DUF6807"/>
</dbReference>
<gene>
    <name evidence="2" type="ORF">Pla108_18640</name>
</gene>
<protein>
    <recommendedName>
        <fullName evidence="4">Methane oxygenase PmoA</fullName>
    </recommendedName>
</protein>
<dbReference type="Proteomes" id="UP000317421">
    <property type="component" value="Unassembled WGS sequence"/>
</dbReference>
<dbReference type="AlphaFoldDB" id="A0A5C6ACD6"/>
<keyword evidence="3" id="KW-1185">Reference proteome</keyword>
<feature type="chain" id="PRO_5023053459" description="Methane oxygenase PmoA" evidence="1">
    <location>
        <begin position="27"/>
        <end position="323"/>
    </location>
</feature>
<evidence type="ECO:0000256" key="1">
    <source>
        <dbReference type="SAM" id="SignalP"/>
    </source>
</evidence>
<feature type="signal peptide" evidence="1">
    <location>
        <begin position="1"/>
        <end position="26"/>
    </location>
</feature>
<keyword evidence="1" id="KW-0732">Signal</keyword>
<accession>A0A5C6ACD6</accession>
<reference evidence="2 3" key="1">
    <citation type="submission" date="2019-02" db="EMBL/GenBank/DDBJ databases">
        <title>Deep-cultivation of Planctomycetes and their phenomic and genomic characterization uncovers novel biology.</title>
        <authorList>
            <person name="Wiegand S."/>
            <person name="Jogler M."/>
            <person name="Boedeker C."/>
            <person name="Pinto D."/>
            <person name="Vollmers J."/>
            <person name="Rivas-Marin E."/>
            <person name="Kohn T."/>
            <person name="Peeters S.H."/>
            <person name="Heuer A."/>
            <person name="Rast P."/>
            <person name="Oberbeckmann S."/>
            <person name="Bunk B."/>
            <person name="Jeske O."/>
            <person name="Meyerdierks A."/>
            <person name="Storesund J.E."/>
            <person name="Kallscheuer N."/>
            <person name="Luecker S."/>
            <person name="Lage O.M."/>
            <person name="Pohl T."/>
            <person name="Merkel B.J."/>
            <person name="Hornburger P."/>
            <person name="Mueller R.-W."/>
            <person name="Bruemmer F."/>
            <person name="Labrenz M."/>
            <person name="Spormann A.M."/>
            <person name="Op Den Camp H."/>
            <person name="Overmann J."/>
            <person name="Amann R."/>
            <person name="Jetten M.S.M."/>
            <person name="Mascher T."/>
            <person name="Medema M.H."/>
            <person name="Devos D.P."/>
            <person name="Kaster A.-K."/>
            <person name="Ovreas L."/>
            <person name="Rohde M."/>
            <person name="Galperin M.Y."/>
            <person name="Jogler C."/>
        </authorList>
    </citation>
    <scope>NUCLEOTIDE SEQUENCE [LARGE SCALE GENOMIC DNA]</scope>
    <source>
        <strain evidence="2 3">Pla108</strain>
    </source>
</reference>
<dbReference type="Pfam" id="PF14100">
    <property type="entry name" value="DUF6807"/>
    <property type="match status" value="1"/>
</dbReference>
<comment type="caution">
    <text evidence="2">The sequence shown here is derived from an EMBL/GenBank/DDBJ whole genome shotgun (WGS) entry which is preliminary data.</text>
</comment>
<dbReference type="EMBL" id="SJPR01000002">
    <property type="protein sequence ID" value="TWT97712.1"/>
    <property type="molecule type" value="Genomic_DNA"/>
</dbReference>
<evidence type="ECO:0008006" key="4">
    <source>
        <dbReference type="Google" id="ProtNLM"/>
    </source>
</evidence>
<proteinExistence type="predicted"/>
<name>A0A5C6ACD6_9BACT</name>
<organism evidence="2 3">
    <name type="scientific">Botrimarina colliarenosi</name>
    <dbReference type="NCBI Taxonomy" id="2528001"/>
    <lineage>
        <taxon>Bacteria</taxon>
        <taxon>Pseudomonadati</taxon>
        <taxon>Planctomycetota</taxon>
        <taxon>Planctomycetia</taxon>
        <taxon>Pirellulales</taxon>
        <taxon>Lacipirellulaceae</taxon>
        <taxon>Botrimarina</taxon>
    </lineage>
</organism>
<evidence type="ECO:0000313" key="2">
    <source>
        <dbReference type="EMBL" id="TWT97712.1"/>
    </source>
</evidence>
<evidence type="ECO:0000313" key="3">
    <source>
        <dbReference type="Proteomes" id="UP000317421"/>
    </source>
</evidence>